<dbReference type="PROSITE" id="PS50005">
    <property type="entry name" value="TPR"/>
    <property type="match status" value="1"/>
</dbReference>
<protein>
    <submittedName>
        <fullName evidence="3">SET domain-containing protein</fullName>
    </submittedName>
    <submittedName>
        <fullName evidence="4">SET_domain-containing protein</fullName>
    </submittedName>
</protein>
<dbReference type="SMART" id="SM00028">
    <property type="entry name" value="TPR"/>
    <property type="match status" value="1"/>
</dbReference>
<dbReference type="PROSITE" id="PS50280">
    <property type="entry name" value="SET"/>
    <property type="match status" value="1"/>
</dbReference>
<feature type="repeat" description="TPR" evidence="1">
    <location>
        <begin position="252"/>
        <end position="285"/>
    </location>
</feature>
<dbReference type="Gene3D" id="2.170.270.10">
    <property type="entry name" value="SET domain"/>
    <property type="match status" value="1"/>
</dbReference>
<dbReference type="AlphaFoldDB" id="A0AA86RCX6"/>
<comment type="caution">
    <text evidence="3">The sequence shown here is derived from an EMBL/GenBank/DDBJ whole genome shotgun (WGS) entry which is preliminary data.</text>
</comment>
<evidence type="ECO:0000313" key="4">
    <source>
        <dbReference type="EMBL" id="CAL6052752.1"/>
    </source>
</evidence>
<keyword evidence="1" id="KW-0802">TPR repeat</keyword>
<dbReference type="InterPro" id="IPR001214">
    <property type="entry name" value="SET_dom"/>
</dbReference>
<reference evidence="3" key="1">
    <citation type="submission" date="2023-06" db="EMBL/GenBank/DDBJ databases">
        <authorList>
            <person name="Kurt Z."/>
        </authorList>
    </citation>
    <scope>NUCLEOTIDE SEQUENCE</scope>
</reference>
<dbReference type="PANTHER" id="PTHR47643">
    <property type="entry name" value="TPR DOMAIN PROTEIN (AFU_ORTHOLOGUE AFUA_5G12710)"/>
    <property type="match status" value="1"/>
</dbReference>
<reference evidence="4 5" key="2">
    <citation type="submission" date="2024-07" db="EMBL/GenBank/DDBJ databases">
        <authorList>
            <person name="Akdeniz Z."/>
        </authorList>
    </citation>
    <scope>NUCLEOTIDE SEQUENCE [LARGE SCALE GENOMIC DNA]</scope>
</reference>
<dbReference type="InterPro" id="IPR019734">
    <property type="entry name" value="TPR_rpt"/>
</dbReference>
<dbReference type="Proteomes" id="UP001642409">
    <property type="component" value="Unassembled WGS sequence"/>
</dbReference>
<dbReference type="InterPro" id="IPR053209">
    <property type="entry name" value="Gramillin-biosynth_MTr"/>
</dbReference>
<dbReference type="PANTHER" id="PTHR47643:SF2">
    <property type="entry name" value="TPR DOMAIN PROTEIN (AFU_ORTHOLOGUE AFUA_5G12710)"/>
    <property type="match status" value="1"/>
</dbReference>
<dbReference type="SMART" id="SM00317">
    <property type="entry name" value="SET"/>
    <property type="match status" value="1"/>
</dbReference>
<evidence type="ECO:0000259" key="2">
    <source>
        <dbReference type="PROSITE" id="PS50280"/>
    </source>
</evidence>
<dbReference type="SUPFAM" id="SSF48452">
    <property type="entry name" value="TPR-like"/>
    <property type="match status" value="1"/>
</dbReference>
<keyword evidence="5" id="KW-1185">Reference proteome</keyword>
<name>A0AA86RCX6_9EUKA</name>
<evidence type="ECO:0000313" key="5">
    <source>
        <dbReference type="Proteomes" id="UP001642409"/>
    </source>
</evidence>
<dbReference type="InterPro" id="IPR046341">
    <property type="entry name" value="SET_dom_sf"/>
</dbReference>
<dbReference type="Pfam" id="PF00856">
    <property type="entry name" value="SET"/>
    <property type="match status" value="1"/>
</dbReference>
<evidence type="ECO:0000256" key="1">
    <source>
        <dbReference type="PROSITE-ProRule" id="PRU00339"/>
    </source>
</evidence>
<sequence length="562" mass="65189">MEQFLNFHKIINPEEIQIIEEQWKRGLTPGKILEGYTLRCKNLTLKNQLLEKFKHSRAVKERTYNLAKKQGAAVNVMVDRLDEISINNLCLTPENQLKQVCLQDLKSDIVSKNCILWVTVIADPYKNAGFYLLLEDDNYDVIEAQIFNSVLFDDFQEIVDKLVRSGFTLGIKNPFKMSCIDKTSVIRNDNPQNLIFLDPKIENQLKFEKNYINLLESGYKQQEINNLQNSLKLYYQSLKYSLDDVNAQDISIQIYLNIANVLFTQQNYQKALQYCNQALQLQQNTSILDLKISILEKLQDFNQLIQILDKNSDIFNRVVQKSNMQKGIIDTKLQNQIIKSSFSKQKQQYSIFLQNFCNYYGPIEIKPSSQGRGLYATQNIQSGTILIIEEPLGAAEYFKYDQNKMQNINDHTLITLNNMPGMLLLNQLIIRCQNNPNLRKKLAQLHSGKFRQDCPDIQIDIVNQYYKEEPRQLPAKEIQSIIDLNSFGMKDENSKYSTVYHVISFINHQNNPNTTLVSPTERYGVILTTRNIKQGDQITMDYVPALKGEEKKQTLLKTWGIK</sequence>
<proteinExistence type="predicted"/>
<accession>A0AA86RCX6</accession>
<evidence type="ECO:0000313" key="3">
    <source>
        <dbReference type="EMBL" id="CAI9970817.1"/>
    </source>
</evidence>
<organism evidence="3">
    <name type="scientific">Hexamita inflata</name>
    <dbReference type="NCBI Taxonomy" id="28002"/>
    <lineage>
        <taxon>Eukaryota</taxon>
        <taxon>Metamonada</taxon>
        <taxon>Diplomonadida</taxon>
        <taxon>Hexamitidae</taxon>
        <taxon>Hexamitinae</taxon>
        <taxon>Hexamita</taxon>
    </lineage>
</organism>
<feature type="domain" description="SET" evidence="2">
    <location>
        <begin position="361"/>
        <end position="543"/>
    </location>
</feature>
<dbReference type="EMBL" id="CATOUU010001083">
    <property type="protein sequence ID" value="CAI9970817.1"/>
    <property type="molecule type" value="Genomic_DNA"/>
</dbReference>
<dbReference type="SUPFAM" id="SSF82199">
    <property type="entry name" value="SET domain"/>
    <property type="match status" value="1"/>
</dbReference>
<gene>
    <name evidence="4" type="ORF">HINF_LOCUS45004</name>
    <name evidence="3" type="ORF">HINF_LOCUS58462</name>
</gene>
<dbReference type="Pfam" id="PF00515">
    <property type="entry name" value="TPR_1"/>
    <property type="match status" value="1"/>
</dbReference>
<dbReference type="InterPro" id="IPR011990">
    <property type="entry name" value="TPR-like_helical_dom_sf"/>
</dbReference>
<dbReference type="Gene3D" id="1.25.40.10">
    <property type="entry name" value="Tetratricopeptide repeat domain"/>
    <property type="match status" value="1"/>
</dbReference>
<dbReference type="EMBL" id="CAXDID020000193">
    <property type="protein sequence ID" value="CAL6052752.1"/>
    <property type="molecule type" value="Genomic_DNA"/>
</dbReference>